<dbReference type="PANTHER" id="PTHR24020">
    <property type="entry name" value="COLLAGEN ALPHA"/>
    <property type="match status" value="1"/>
</dbReference>
<sequence>MGDTRQELVAICFAVLMATSMIAMPALATGPSATTVNDRSNGLLGQADGPPGHGDGPPGQNGGGPPGNGDGPPGHDRGDANVTVTELESNTSIEAVVNATERLGDLDLEDEAASTAANETVAAINASLQEYRQFEYADSRESFEQFAEAQRSLADLSDAVDEDDEAIVDEISRELYTASDRSARLTVVDAKTVVAANEDEFRNPGQRQSAESALGNSIDALERADDTGGTDAEPADRAEALTHLENAWKHGERALDRVEKNTEPTLSVSQERAFERDGTILVPLRATLNDVRPYAYDEVEVTIDGDGEADGLSLIAGESAGSTASGVTFVDIGADPANVNATVTATATHDADRTVEATAEIQVDEDAVIWDRPGPDEYQEVEVSNESAGVAAEVAGDGLHETDISVIDETPATDDAYRAGPMVRIESQQEFDEATVEIPIDGADLERDGNLSVVTWDPHSEEPWTAVETEIDRDAGIATADVDHFSFFSVFWIDDWEDQTSDTITLDGNETDGDVGNGDSIEKADFAFVIDVSGSMSGDRIHYAREAAQRFVGAFEDDERGALVEFESSSRLVEQLTTDHDKLNSSIESLSVGGGTNTGAGLQDGIDELEANNWDNRSKTIILLADGGTNRGSDPVGIASEAAETGIDISTIGLGSGIDEDELRAIAGEANGDFYHVENSEDLPDTFERVAENETGVGLTDTNGDGIPDLVAEMDLSMPTGEPGVVGEPSIWIRSPSIPAATAFVTTRRSISTIASTRKTTKRN</sequence>
<accession>A0A1G9GIS9</accession>
<evidence type="ECO:0000313" key="3">
    <source>
        <dbReference type="EMBL" id="SDL00581.1"/>
    </source>
</evidence>
<gene>
    <name evidence="3" type="ORF">SAMN04515672_4524</name>
</gene>
<reference evidence="4" key="1">
    <citation type="submission" date="2016-10" db="EMBL/GenBank/DDBJ databases">
        <authorList>
            <person name="Varghese N."/>
            <person name="Submissions S."/>
        </authorList>
    </citation>
    <scope>NUCLEOTIDE SEQUENCE [LARGE SCALE GENOMIC DNA]</scope>
    <source>
        <strain evidence="4">B4,CECT 8067,JCM 17497</strain>
    </source>
</reference>
<dbReference type="InterPro" id="IPR002035">
    <property type="entry name" value="VWF_A"/>
</dbReference>
<evidence type="ECO:0000256" key="1">
    <source>
        <dbReference type="SAM" id="MobiDB-lite"/>
    </source>
</evidence>
<feature type="compositionally biased region" description="Gly residues" evidence="1">
    <location>
        <begin position="51"/>
        <end position="72"/>
    </location>
</feature>
<feature type="domain" description="VWFA" evidence="2">
    <location>
        <begin position="525"/>
        <end position="690"/>
    </location>
</feature>
<dbReference type="RefSeq" id="WP_090312045.1">
    <property type="nucleotide sequence ID" value="NZ_FNFE01000009.1"/>
</dbReference>
<name>A0A1G9GIS9_9EURY</name>
<organism evidence="3 4">
    <name type="scientific">Natronorubrum texcoconense</name>
    <dbReference type="NCBI Taxonomy" id="1095776"/>
    <lineage>
        <taxon>Archaea</taxon>
        <taxon>Methanobacteriati</taxon>
        <taxon>Methanobacteriota</taxon>
        <taxon>Stenosarchaea group</taxon>
        <taxon>Halobacteria</taxon>
        <taxon>Halobacteriales</taxon>
        <taxon>Natrialbaceae</taxon>
        <taxon>Natronorubrum</taxon>
    </lineage>
</organism>
<dbReference type="OrthoDB" id="8638at2157"/>
<dbReference type="SMART" id="SM00327">
    <property type="entry name" value="VWA"/>
    <property type="match status" value="1"/>
</dbReference>
<dbReference type="STRING" id="1095776.SAMN04515672_4524"/>
<feature type="compositionally biased region" description="Polar residues" evidence="1">
    <location>
        <begin position="31"/>
        <end position="40"/>
    </location>
</feature>
<evidence type="ECO:0000313" key="4">
    <source>
        <dbReference type="Proteomes" id="UP000198882"/>
    </source>
</evidence>
<dbReference type="EMBL" id="FNFE01000009">
    <property type="protein sequence ID" value="SDL00581.1"/>
    <property type="molecule type" value="Genomic_DNA"/>
</dbReference>
<feature type="region of interest" description="Disordered" evidence="1">
    <location>
        <begin position="31"/>
        <end position="80"/>
    </location>
</feature>
<evidence type="ECO:0000259" key="2">
    <source>
        <dbReference type="PROSITE" id="PS50234"/>
    </source>
</evidence>
<proteinExistence type="predicted"/>
<dbReference type="PANTHER" id="PTHR24020:SF87">
    <property type="entry name" value="COLLAGEN ALPHA-1(VI) CHAIN-LIKE"/>
    <property type="match status" value="1"/>
</dbReference>
<dbReference type="InterPro" id="IPR050525">
    <property type="entry name" value="ECM_Assembly_Org"/>
</dbReference>
<keyword evidence="4" id="KW-1185">Reference proteome</keyword>
<dbReference type="SUPFAM" id="SSF53300">
    <property type="entry name" value="vWA-like"/>
    <property type="match status" value="1"/>
</dbReference>
<dbReference type="InterPro" id="IPR036465">
    <property type="entry name" value="vWFA_dom_sf"/>
</dbReference>
<dbReference type="Proteomes" id="UP000198882">
    <property type="component" value="Unassembled WGS sequence"/>
</dbReference>
<dbReference type="Gene3D" id="3.40.50.410">
    <property type="entry name" value="von Willebrand factor, type A domain"/>
    <property type="match status" value="1"/>
</dbReference>
<dbReference type="AlphaFoldDB" id="A0A1G9GIS9"/>
<dbReference type="Pfam" id="PF00092">
    <property type="entry name" value="VWA"/>
    <property type="match status" value="1"/>
</dbReference>
<protein>
    <submittedName>
        <fullName evidence="3">von Willebrand factor type A domain-containing protein</fullName>
    </submittedName>
</protein>
<dbReference type="PROSITE" id="PS50234">
    <property type="entry name" value="VWFA"/>
    <property type="match status" value="1"/>
</dbReference>